<evidence type="ECO:0000313" key="1">
    <source>
        <dbReference type="EMBL" id="GGD07792.1"/>
    </source>
</evidence>
<evidence type="ECO:0000313" key="2">
    <source>
        <dbReference type="Proteomes" id="UP000642571"/>
    </source>
</evidence>
<gene>
    <name evidence="1" type="ORF">GCM10011389_14160</name>
</gene>
<protein>
    <submittedName>
        <fullName evidence="1">Uncharacterized protein</fullName>
    </submittedName>
</protein>
<accession>A0ABQ1PZC7</accession>
<organism evidence="1 2">
    <name type="scientific">Pontibacillus salipaludis</name>
    <dbReference type="NCBI Taxonomy" id="1697394"/>
    <lineage>
        <taxon>Bacteria</taxon>
        <taxon>Bacillati</taxon>
        <taxon>Bacillota</taxon>
        <taxon>Bacilli</taxon>
        <taxon>Bacillales</taxon>
        <taxon>Bacillaceae</taxon>
        <taxon>Pontibacillus</taxon>
    </lineage>
</organism>
<dbReference type="EMBL" id="BMIN01000004">
    <property type="protein sequence ID" value="GGD07792.1"/>
    <property type="molecule type" value="Genomic_DNA"/>
</dbReference>
<comment type="caution">
    <text evidence="1">The sequence shown here is derived from an EMBL/GenBank/DDBJ whole genome shotgun (WGS) entry which is preliminary data.</text>
</comment>
<reference evidence="2" key="1">
    <citation type="journal article" date="2019" name="Int. J. Syst. Evol. Microbiol.">
        <title>The Global Catalogue of Microorganisms (GCM) 10K type strain sequencing project: providing services to taxonomists for standard genome sequencing and annotation.</title>
        <authorList>
            <consortium name="The Broad Institute Genomics Platform"/>
            <consortium name="The Broad Institute Genome Sequencing Center for Infectious Disease"/>
            <person name="Wu L."/>
            <person name="Ma J."/>
        </authorList>
    </citation>
    <scope>NUCLEOTIDE SEQUENCE [LARGE SCALE GENOMIC DNA]</scope>
    <source>
        <strain evidence="2">CGMCC 1.15353</strain>
    </source>
</reference>
<sequence>MVGKRQYRHPGPGAIEFASTYTNGLTRKAAHSIVVSLLKDELPDQDDKRVKRCDFCGYPYRDTTRPNNSKTCSKECKTERDTLKRRQKQADKRLLQPRKKTKREQYYVSWLEYPFWLNEYEMLKQSWKRENPYENDKVERIKAAQLRTDRLNGKKKPKITTPYNSKDGEKQQKVRVKFETDKQAREPGEVIAYHLSAEEMRSYYEEKYSEWERYLVRLRALEQKKFSRSKKGIRG</sequence>
<name>A0ABQ1PZC7_9BACI</name>
<keyword evidence="2" id="KW-1185">Reference proteome</keyword>
<dbReference type="Proteomes" id="UP000642571">
    <property type="component" value="Unassembled WGS sequence"/>
</dbReference>
<proteinExistence type="predicted"/>